<keyword evidence="4" id="KW-1185">Reference proteome</keyword>
<dbReference type="EMBL" id="CP074371">
    <property type="protein sequence ID" value="QVI19846.1"/>
    <property type="molecule type" value="Genomic_DNA"/>
</dbReference>
<accession>A0ABX8CKJ1</accession>
<dbReference type="Pfam" id="PF21706">
    <property type="entry name" value="FCSD_central"/>
    <property type="match status" value="1"/>
</dbReference>
<dbReference type="InterPro" id="IPR052541">
    <property type="entry name" value="SQRD"/>
</dbReference>
<proteinExistence type="predicted"/>
<evidence type="ECO:0000259" key="1">
    <source>
        <dbReference type="Pfam" id="PF07992"/>
    </source>
</evidence>
<evidence type="ECO:0000313" key="4">
    <source>
        <dbReference type="Proteomes" id="UP000683310"/>
    </source>
</evidence>
<gene>
    <name evidence="3" type="ORF">KHQ06_26490</name>
</gene>
<dbReference type="InterPro" id="IPR036188">
    <property type="entry name" value="FAD/NAD-bd_sf"/>
</dbReference>
<protein>
    <submittedName>
        <fullName evidence="3">FAD-dependent oxidoreductase</fullName>
    </submittedName>
</protein>
<feature type="domain" description="Sulfide dehydrogenase [flavocytochrome c] flavoprotein chain central" evidence="2">
    <location>
        <begin position="131"/>
        <end position="178"/>
    </location>
</feature>
<dbReference type="InterPro" id="IPR023753">
    <property type="entry name" value="FAD/NAD-binding_dom"/>
</dbReference>
<dbReference type="PANTHER" id="PTHR43755">
    <property type="match status" value="1"/>
</dbReference>
<dbReference type="InterPro" id="IPR049386">
    <property type="entry name" value="FCSD_central"/>
</dbReference>
<evidence type="ECO:0000313" key="3">
    <source>
        <dbReference type="EMBL" id="QVI19846.1"/>
    </source>
</evidence>
<reference evidence="3 4" key="1">
    <citation type="submission" date="2021-04" db="EMBL/GenBank/DDBJ databases">
        <title>Nocardia tengchongensis.</title>
        <authorList>
            <person name="Zhuang k."/>
            <person name="Ran Y."/>
            <person name="Li W."/>
        </authorList>
    </citation>
    <scope>NUCLEOTIDE SEQUENCE [LARGE SCALE GENOMIC DNA]</scope>
    <source>
        <strain evidence="3 4">CFH S0057</strain>
    </source>
</reference>
<dbReference type="Gene3D" id="3.50.50.60">
    <property type="entry name" value="FAD/NAD(P)-binding domain"/>
    <property type="match status" value="2"/>
</dbReference>
<organism evidence="3 4">
    <name type="scientific">Nocardia tengchongensis</name>
    <dbReference type="NCBI Taxonomy" id="2055889"/>
    <lineage>
        <taxon>Bacteria</taxon>
        <taxon>Bacillati</taxon>
        <taxon>Actinomycetota</taxon>
        <taxon>Actinomycetes</taxon>
        <taxon>Mycobacteriales</taxon>
        <taxon>Nocardiaceae</taxon>
        <taxon>Nocardia</taxon>
    </lineage>
</organism>
<name>A0ABX8CKJ1_9NOCA</name>
<dbReference type="Proteomes" id="UP000683310">
    <property type="component" value="Chromosome"/>
</dbReference>
<sequence>MHTVLILGAGFGGLELASCLSRSVPDEVHVTLLDHGDGFIFGFAKMDVLFRGQTVDDVRTPYDTLHLPSVEFRREAVVAIDPSARTVTTDRGSYTPDTLVVALGADYDCDATPGFVEDGYEYYSIHGVHRLRERLDAFTGGTVLLSILSVPFKCPPAPYEGALLLHEELVRRNLRSRTQMHMITPMDSPIPVSPSANTAIVDALADRDIEYTPGTRVRALDPATHTASTRDGDLAYDLFVGIPRHCVPDVVQASGLTENGIDGWIHVDAATLATPYPGVYALGDCADAPVPRAGVFAETAARTVAADIIAHLHDSPREGRYRGQGTCHIEFGGGLVGKVEADFLSGPAPLAPFVGPSVEFAREKAEFAADRRRRWFGP</sequence>
<evidence type="ECO:0000259" key="2">
    <source>
        <dbReference type="Pfam" id="PF21706"/>
    </source>
</evidence>
<feature type="domain" description="FAD/NAD(P)-binding" evidence="1">
    <location>
        <begin position="179"/>
        <end position="288"/>
    </location>
</feature>
<dbReference type="PRINTS" id="PR00469">
    <property type="entry name" value="PNDRDTASEII"/>
</dbReference>
<dbReference type="PANTHER" id="PTHR43755:SF1">
    <property type="entry name" value="FAD-DEPENDENT PYRIDINE NUCLEOTIDE-DISULPHIDE OXIDOREDUCTASE"/>
    <property type="match status" value="1"/>
</dbReference>
<dbReference type="SUPFAM" id="SSF51905">
    <property type="entry name" value="FAD/NAD(P)-binding domain"/>
    <property type="match status" value="2"/>
</dbReference>
<dbReference type="Pfam" id="PF07992">
    <property type="entry name" value="Pyr_redox_2"/>
    <property type="match status" value="1"/>
</dbReference>